<reference evidence="1 2" key="1">
    <citation type="submission" date="2016-10" db="EMBL/GenBank/DDBJ databases">
        <authorList>
            <person name="de Groot N.N."/>
        </authorList>
    </citation>
    <scope>NUCLEOTIDE SEQUENCE [LARGE SCALE GENOMIC DNA]</scope>
    <source>
        <strain evidence="1 2">DSM 26000</strain>
    </source>
</reference>
<dbReference type="Proteomes" id="UP000198931">
    <property type="component" value="Unassembled WGS sequence"/>
</dbReference>
<dbReference type="RefSeq" id="WP_090078764.1">
    <property type="nucleotide sequence ID" value="NZ_FOQT01000001.1"/>
</dbReference>
<dbReference type="STRING" id="1125876.SAMN05443292_0719"/>
<evidence type="ECO:0000313" key="1">
    <source>
        <dbReference type="EMBL" id="SFH90515.1"/>
    </source>
</evidence>
<accession>A0A1I3DUY5</accession>
<name>A0A1I3DUY5_9FLAO</name>
<gene>
    <name evidence="1" type="ORF">SAMN05443292_0719</name>
</gene>
<dbReference type="AlphaFoldDB" id="A0A1I3DUY5"/>
<dbReference type="Gene3D" id="3.40.30.10">
    <property type="entry name" value="Glutaredoxin"/>
    <property type="match status" value="1"/>
</dbReference>
<organism evidence="1 2">
    <name type="scientific">Halpernia frigidisoli</name>
    <dbReference type="NCBI Taxonomy" id="1125876"/>
    <lineage>
        <taxon>Bacteria</taxon>
        <taxon>Pseudomonadati</taxon>
        <taxon>Bacteroidota</taxon>
        <taxon>Flavobacteriia</taxon>
        <taxon>Flavobacteriales</taxon>
        <taxon>Weeksellaceae</taxon>
        <taxon>Chryseobacterium group</taxon>
        <taxon>Halpernia</taxon>
    </lineage>
</organism>
<keyword evidence="2" id="KW-1185">Reference proteome</keyword>
<proteinExistence type="predicted"/>
<dbReference type="Pfam" id="PF11009">
    <property type="entry name" value="BrxC"/>
    <property type="match status" value="1"/>
</dbReference>
<dbReference type="NCBIfam" id="TIGR04019">
    <property type="entry name" value="B_thiol_YtxJ"/>
    <property type="match status" value="1"/>
</dbReference>
<dbReference type="EMBL" id="FOQT01000001">
    <property type="protein sequence ID" value="SFH90515.1"/>
    <property type="molecule type" value="Genomic_DNA"/>
</dbReference>
<dbReference type="InterPro" id="IPR022551">
    <property type="entry name" value="BrxC"/>
</dbReference>
<dbReference type="OrthoDB" id="677051at2"/>
<sequence>MGFLDQFFGKSDVSEDVQTSWQELENVEEYRDALSKSFEKPILFFKHSTTCFISKSVKKNLEKQISHSDDKDKVDLYYLDLLHFRPISNLMANDLNVTHQSPQAILVVNGHLKYDASHDNIDFDQVLQALK</sequence>
<protein>
    <submittedName>
        <fullName evidence="1">Bacillithiol system protein YtxJ</fullName>
    </submittedName>
</protein>
<evidence type="ECO:0000313" key="2">
    <source>
        <dbReference type="Proteomes" id="UP000198931"/>
    </source>
</evidence>